<reference evidence="2 3" key="1">
    <citation type="submission" date="2024-04" db="EMBL/GenBank/DDBJ databases">
        <title>Staphylococcus debuckii a clinical isolate.</title>
        <authorList>
            <person name="Magnan C."/>
            <person name="Plumet L."/>
            <person name="Morsli M."/>
            <person name="Molle V."/>
            <person name="Lavigne J.-P."/>
        </authorList>
    </citation>
    <scope>NUCLEOTIDE SEQUENCE [LARGE SCALE GENOMIC DNA]</scope>
    <source>
        <strain evidence="2 3">NSD001</strain>
    </source>
</reference>
<organism evidence="2 3">
    <name type="scientific">Staphylococcus debuckii</name>
    <dbReference type="NCBI Taxonomy" id="2044912"/>
    <lineage>
        <taxon>Bacteria</taxon>
        <taxon>Bacillati</taxon>
        <taxon>Bacillota</taxon>
        <taxon>Bacilli</taxon>
        <taxon>Bacillales</taxon>
        <taxon>Staphylococcaceae</taxon>
        <taxon>Staphylococcus</taxon>
    </lineage>
</organism>
<keyword evidence="1" id="KW-0812">Transmembrane</keyword>
<dbReference type="EMBL" id="JBBWSC010000004">
    <property type="protein sequence ID" value="MEL0538160.1"/>
    <property type="molecule type" value="Genomic_DNA"/>
</dbReference>
<name>A0ABU9EXH9_9STAP</name>
<sequence>MADIFISALITTLFSTISGCVIALFTHWLSEKHKNK</sequence>
<accession>A0ABU9EXH9</accession>
<keyword evidence="1" id="KW-1133">Transmembrane helix</keyword>
<comment type="caution">
    <text evidence="2">The sequence shown here is derived from an EMBL/GenBank/DDBJ whole genome shotgun (WGS) entry which is preliminary data.</text>
</comment>
<dbReference type="RefSeq" id="WP_123145574.1">
    <property type="nucleotide sequence ID" value="NZ_CP033460.1"/>
</dbReference>
<keyword evidence="3" id="KW-1185">Reference proteome</keyword>
<proteinExistence type="predicted"/>
<protein>
    <submittedName>
        <fullName evidence="2">Type I toxin-antitoxin system Fst family toxin</fullName>
    </submittedName>
</protein>
<dbReference type="NCBIfam" id="NF033608">
    <property type="entry name" value="type_I_tox_Fst"/>
    <property type="match status" value="1"/>
</dbReference>
<evidence type="ECO:0000313" key="2">
    <source>
        <dbReference type="EMBL" id="MEL0538160.1"/>
    </source>
</evidence>
<dbReference type="Proteomes" id="UP001380601">
    <property type="component" value="Unassembled WGS sequence"/>
</dbReference>
<evidence type="ECO:0000256" key="1">
    <source>
        <dbReference type="SAM" id="Phobius"/>
    </source>
</evidence>
<gene>
    <name evidence="2" type="ORF">AADA34_05345</name>
</gene>
<evidence type="ECO:0000313" key="3">
    <source>
        <dbReference type="Proteomes" id="UP001380601"/>
    </source>
</evidence>
<keyword evidence="1" id="KW-0472">Membrane</keyword>
<feature type="transmembrane region" description="Helical" evidence="1">
    <location>
        <begin position="6"/>
        <end position="29"/>
    </location>
</feature>